<dbReference type="InterPro" id="IPR051918">
    <property type="entry name" value="STPP_CPPED1"/>
</dbReference>
<dbReference type="GO" id="GO:0016787">
    <property type="term" value="F:hydrolase activity"/>
    <property type="evidence" value="ECO:0007669"/>
    <property type="project" value="InterPro"/>
</dbReference>
<dbReference type="InterPro" id="IPR029052">
    <property type="entry name" value="Metallo-depent_PP-like"/>
</dbReference>
<dbReference type="InterPro" id="IPR006311">
    <property type="entry name" value="TAT_signal"/>
</dbReference>
<sequence>MTFSSISRRRLLTGAAAASAVLVTGQVTSAIPSASAKDRFSFVFMTDTHIQPELDARSGCLGCFRRIATESADFVIHGGDHVFDALEVDRKRAYMLRDLYCEVETEIGKPVYHTIGNHDCFGVFPSSGVEPGSAGYGKAYYTERFGPLYYAFDHKGVHFIVLDSIGLTPDRSYEGRLDPVQLRWLRDDLAALAPGTRIIITTHIPLITALGCYEPPSWTRAPHNWTFVSNAGEVLALLRGHHVLAVLQGHSHVAETVVLNGITFVTGGAVSGNWWEGRFLGTEEGYMRIDVDGDNVTSHYQRLDFQPVQRHDVVIGDPQA</sequence>
<dbReference type="SUPFAM" id="SSF56300">
    <property type="entry name" value="Metallo-dependent phosphatases"/>
    <property type="match status" value="1"/>
</dbReference>
<dbReference type="PANTHER" id="PTHR43143">
    <property type="entry name" value="METALLOPHOSPHOESTERASE, CALCINEURIN SUPERFAMILY"/>
    <property type="match status" value="1"/>
</dbReference>
<evidence type="ECO:0000313" key="3">
    <source>
        <dbReference type="Proteomes" id="UP000238049"/>
    </source>
</evidence>
<organism evidence="2 3">
    <name type="scientific">Xanthomonas arboricola pv. guizotiae</name>
    <dbReference type="NCBI Taxonomy" id="487867"/>
    <lineage>
        <taxon>Bacteria</taxon>
        <taxon>Pseudomonadati</taxon>
        <taxon>Pseudomonadota</taxon>
        <taxon>Gammaproteobacteria</taxon>
        <taxon>Lysobacterales</taxon>
        <taxon>Lysobacteraceae</taxon>
        <taxon>Xanthomonas</taxon>
    </lineage>
</organism>
<dbReference type="Pfam" id="PF00149">
    <property type="entry name" value="Metallophos"/>
    <property type="match status" value="1"/>
</dbReference>
<evidence type="ECO:0000313" key="2">
    <source>
        <dbReference type="EMBL" id="PPT97663.1"/>
    </source>
</evidence>
<dbReference type="Gene3D" id="3.60.21.10">
    <property type="match status" value="1"/>
</dbReference>
<feature type="domain" description="Calcineurin-like phosphoesterase" evidence="1">
    <location>
        <begin position="41"/>
        <end position="253"/>
    </location>
</feature>
<name>A0A2S6ZXI2_9XANT</name>
<accession>A0A2S6ZXI2</accession>
<dbReference type="PROSITE" id="PS51318">
    <property type="entry name" value="TAT"/>
    <property type="match status" value="1"/>
</dbReference>
<gene>
    <name evidence="2" type="ORF">XarbCFBP7409_14020</name>
</gene>
<dbReference type="PANTHER" id="PTHR43143:SF1">
    <property type="entry name" value="SERINE_THREONINE-PROTEIN PHOSPHATASE CPPED1"/>
    <property type="match status" value="1"/>
</dbReference>
<protein>
    <submittedName>
        <fullName evidence="2">Metallophosphoesterase</fullName>
    </submittedName>
</protein>
<proteinExistence type="predicted"/>
<dbReference type="AlphaFoldDB" id="A0A2S6ZXI2"/>
<dbReference type="InterPro" id="IPR004843">
    <property type="entry name" value="Calcineurin-like_PHP"/>
</dbReference>
<reference evidence="2 3" key="1">
    <citation type="submission" date="2016-08" db="EMBL/GenBank/DDBJ databases">
        <title>Evolution of the type three secretion system and type three effector repertoires in Xanthomonas.</title>
        <authorList>
            <person name="Merda D."/>
            <person name="Briand M."/>
            <person name="Bosis E."/>
            <person name="Rousseau C."/>
            <person name="Portier P."/>
            <person name="Jacques M.-A."/>
            <person name="Fischer-Le Saux M."/>
        </authorList>
    </citation>
    <scope>NUCLEOTIDE SEQUENCE [LARGE SCALE GENOMIC DNA]</scope>
    <source>
        <strain evidence="2 3">CFBP 7409</strain>
    </source>
</reference>
<dbReference type="Proteomes" id="UP000238049">
    <property type="component" value="Unassembled WGS sequence"/>
</dbReference>
<comment type="caution">
    <text evidence="2">The sequence shown here is derived from an EMBL/GenBank/DDBJ whole genome shotgun (WGS) entry which is preliminary data.</text>
</comment>
<evidence type="ECO:0000259" key="1">
    <source>
        <dbReference type="Pfam" id="PF00149"/>
    </source>
</evidence>
<dbReference type="EMBL" id="MDSL01000029">
    <property type="protein sequence ID" value="PPT97663.1"/>
    <property type="molecule type" value="Genomic_DNA"/>
</dbReference>